<evidence type="ECO:0000256" key="3">
    <source>
        <dbReference type="ARBA" id="ARBA00023163"/>
    </source>
</evidence>
<feature type="domain" description="HTH tetR-type" evidence="4">
    <location>
        <begin position="28"/>
        <end position="63"/>
    </location>
</feature>
<accession>A0A4V2WMS3</accession>
<gene>
    <name evidence="5" type="ORF">E0485_22340</name>
</gene>
<dbReference type="PANTHER" id="PTHR47506">
    <property type="entry name" value="TRANSCRIPTIONAL REGULATORY PROTEIN"/>
    <property type="match status" value="1"/>
</dbReference>
<dbReference type="InterPro" id="IPR001647">
    <property type="entry name" value="HTH_TetR"/>
</dbReference>
<keyword evidence="3" id="KW-0804">Transcription</keyword>
<evidence type="ECO:0000256" key="1">
    <source>
        <dbReference type="ARBA" id="ARBA00023015"/>
    </source>
</evidence>
<dbReference type="AlphaFoldDB" id="A0A4V2WMS3"/>
<name>A0A4V2WMS3_9BACL</name>
<dbReference type="SUPFAM" id="SSF46689">
    <property type="entry name" value="Homeodomain-like"/>
    <property type="match status" value="1"/>
</dbReference>
<protein>
    <submittedName>
        <fullName evidence="5">TetR/AcrR family transcriptional regulator</fullName>
    </submittedName>
</protein>
<dbReference type="OrthoDB" id="9812993at2"/>
<keyword evidence="2" id="KW-0238">DNA-binding</keyword>
<organism evidence="5 6">
    <name type="scientific">Paenibacillus albiflavus</name>
    <dbReference type="NCBI Taxonomy" id="2545760"/>
    <lineage>
        <taxon>Bacteria</taxon>
        <taxon>Bacillati</taxon>
        <taxon>Bacillota</taxon>
        <taxon>Bacilli</taxon>
        <taxon>Bacillales</taxon>
        <taxon>Paenibacillaceae</taxon>
        <taxon>Paenibacillus</taxon>
    </lineage>
</organism>
<dbReference type="PANTHER" id="PTHR47506:SF3">
    <property type="entry name" value="HTH-TYPE TRANSCRIPTIONAL REGULATOR LMRA"/>
    <property type="match status" value="1"/>
</dbReference>
<dbReference type="Pfam" id="PF00440">
    <property type="entry name" value="TetR_N"/>
    <property type="match status" value="1"/>
</dbReference>
<evidence type="ECO:0000313" key="6">
    <source>
        <dbReference type="Proteomes" id="UP000295418"/>
    </source>
</evidence>
<dbReference type="GO" id="GO:0003677">
    <property type="term" value="F:DNA binding"/>
    <property type="evidence" value="ECO:0007669"/>
    <property type="project" value="UniProtKB-KW"/>
</dbReference>
<sequence length="195" mass="22495">MAKGPKGFSDTEKDELRIKLCLECEHSWALHGYKKTSIGELTAKIGISTGAFYLLYSSKEDLFCETLERVQDRLKNGLWEIVGGEKGKAGFIKAMVWHFQEYDKYPFLYNSATPDFLAFLNKLPKDRIEKLKFDSASFFYDTIGLADLTLKADKEKAYAVISTLLLTVTLKERFTYDRFEIFEFLLNSVIDELFE</sequence>
<keyword evidence="1" id="KW-0805">Transcription regulation</keyword>
<dbReference type="EMBL" id="SKFG01000038">
    <property type="protein sequence ID" value="TCZ72327.1"/>
    <property type="molecule type" value="Genomic_DNA"/>
</dbReference>
<dbReference type="Proteomes" id="UP000295418">
    <property type="component" value="Unassembled WGS sequence"/>
</dbReference>
<dbReference type="Gene3D" id="1.10.357.10">
    <property type="entry name" value="Tetracycline Repressor, domain 2"/>
    <property type="match status" value="1"/>
</dbReference>
<comment type="caution">
    <text evidence="5">The sequence shown here is derived from an EMBL/GenBank/DDBJ whole genome shotgun (WGS) entry which is preliminary data.</text>
</comment>
<evidence type="ECO:0000259" key="4">
    <source>
        <dbReference type="Pfam" id="PF00440"/>
    </source>
</evidence>
<dbReference type="InterPro" id="IPR009057">
    <property type="entry name" value="Homeodomain-like_sf"/>
</dbReference>
<evidence type="ECO:0000256" key="2">
    <source>
        <dbReference type="ARBA" id="ARBA00023125"/>
    </source>
</evidence>
<evidence type="ECO:0000313" key="5">
    <source>
        <dbReference type="EMBL" id="TCZ72327.1"/>
    </source>
</evidence>
<dbReference type="RefSeq" id="WP_132420271.1">
    <property type="nucleotide sequence ID" value="NZ_SKFG01000038.1"/>
</dbReference>
<reference evidence="5 6" key="1">
    <citation type="submission" date="2019-03" db="EMBL/GenBank/DDBJ databases">
        <authorList>
            <person name="Kim M.K.M."/>
        </authorList>
    </citation>
    <scope>NUCLEOTIDE SEQUENCE [LARGE SCALE GENOMIC DNA]</scope>
    <source>
        <strain evidence="5 6">18JY21-1</strain>
    </source>
</reference>
<proteinExistence type="predicted"/>
<keyword evidence="6" id="KW-1185">Reference proteome</keyword>